<gene>
    <name evidence="14" type="ORF">Cfor_09602</name>
</gene>
<dbReference type="SUPFAM" id="SSF53448">
    <property type="entry name" value="Nucleotide-diphospho-sugar transferases"/>
    <property type="match status" value="1"/>
</dbReference>
<dbReference type="PANTHER" id="PTHR46012">
    <property type="entry name" value="IP22168P"/>
    <property type="match status" value="1"/>
</dbReference>
<keyword evidence="3" id="KW-0328">Glycosyltransferase</keyword>
<keyword evidence="6" id="KW-0735">Signal-anchor</keyword>
<keyword evidence="8 13" id="KW-0472">Membrane</keyword>
<reference evidence="15" key="1">
    <citation type="submission" date="2020-01" db="EMBL/GenBank/DDBJ databases">
        <title>Draft genome sequence of the Termite Coptotermes fromosanus.</title>
        <authorList>
            <person name="Itakura S."/>
            <person name="Yosikawa Y."/>
            <person name="Umezawa K."/>
        </authorList>
    </citation>
    <scope>NUCLEOTIDE SEQUENCE [LARGE SCALE GENOMIC DNA]</scope>
</reference>
<keyword evidence="4" id="KW-0808">Transferase</keyword>
<keyword evidence="9" id="KW-0325">Glycoprotein</keyword>
<dbReference type="GO" id="GO:0140563">
    <property type="term" value="F:UDP-D-xylose:beta-D-glucoside alpha-1,3-D-xylosyltransferase activity"/>
    <property type="evidence" value="ECO:0007669"/>
    <property type="project" value="UniProtKB-EC"/>
</dbReference>
<dbReference type="EC" id="2.4.2.42" evidence="11"/>
<dbReference type="InParanoid" id="A0A6L2PY45"/>
<protein>
    <recommendedName>
        <fullName evidence="11">UDP-D-xylose:beta-D-glucoside alpha-1,3-D-xylosyltransferase</fullName>
        <ecNumber evidence="11">2.4.2.42</ecNumber>
    </recommendedName>
</protein>
<dbReference type="Pfam" id="PF01501">
    <property type="entry name" value="Glyco_transf_8"/>
    <property type="match status" value="1"/>
</dbReference>
<evidence type="ECO:0000256" key="10">
    <source>
        <dbReference type="ARBA" id="ARBA00037301"/>
    </source>
</evidence>
<dbReference type="OrthoDB" id="6238971at2759"/>
<dbReference type="Gene3D" id="3.90.550.10">
    <property type="entry name" value="Spore Coat Polysaccharide Biosynthesis Protein SpsA, Chain A"/>
    <property type="match status" value="1"/>
</dbReference>
<evidence type="ECO:0000256" key="12">
    <source>
        <dbReference type="ARBA" id="ARBA00049181"/>
    </source>
</evidence>
<dbReference type="PANTHER" id="PTHR46012:SF2">
    <property type="entry name" value="IP22168P"/>
    <property type="match status" value="1"/>
</dbReference>
<comment type="caution">
    <text evidence="14">The sequence shown here is derived from an EMBL/GenBank/DDBJ whole genome shotgun (WGS) entry which is preliminary data.</text>
</comment>
<name>A0A6L2PY45_COPFO</name>
<dbReference type="Proteomes" id="UP000502823">
    <property type="component" value="Unassembled WGS sequence"/>
</dbReference>
<keyword evidence="5 13" id="KW-0812">Transmembrane</keyword>
<evidence type="ECO:0000313" key="15">
    <source>
        <dbReference type="Proteomes" id="UP000502823"/>
    </source>
</evidence>
<dbReference type="GO" id="GO:0016020">
    <property type="term" value="C:membrane"/>
    <property type="evidence" value="ECO:0007669"/>
    <property type="project" value="UniProtKB-SubCell"/>
</dbReference>
<comment type="catalytic activity">
    <reaction evidence="12">
        <text>3-O-(beta-D-glucosyl)-L-seryl-[EGF-like domain protein] + UDP-alpha-D-xylose = 3-O-[alpha-D-xylosyl-(1-&gt;3)-beta-D-glucosyl]-L-seryl-[EGF-like domain protein] + UDP + H(+)</text>
        <dbReference type="Rhea" id="RHEA:56064"/>
        <dbReference type="Rhea" id="RHEA-COMP:14610"/>
        <dbReference type="Rhea" id="RHEA-COMP:14611"/>
        <dbReference type="ChEBI" id="CHEBI:15378"/>
        <dbReference type="ChEBI" id="CHEBI:57632"/>
        <dbReference type="ChEBI" id="CHEBI:58223"/>
        <dbReference type="ChEBI" id="CHEBI:140575"/>
        <dbReference type="ChEBI" id="CHEBI:140576"/>
        <dbReference type="EC" id="2.4.2.42"/>
    </reaction>
</comment>
<evidence type="ECO:0000256" key="1">
    <source>
        <dbReference type="ARBA" id="ARBA00004606"/>
    </source>
</evidence>
<evidence type="ECO:0000256" key="7">
    <source>
        <dbReference type="ARBA" id="ARBA00022989"/>
    </source>
</evidence>
<comment type="subcellular location">
    <subcellularLocation>
        <location evidence="1">Membrane</location>
        <topology evidence="1">Single-pass type II membrane protein</topology>
    </subcellularLocation>
</comment>
<evidence type="ECO:0000256" key="8">
    <source>
        <dbReference type="ARBA" id="ARBA00023136"/>
    </source>
</evidence>
<evidence type="ECO:0000256" key="3">
    <source>
        <dbReference type="ARBA" id="ARBA00022676"/>
    </source>
</evidence>
<organism evidence="14 15">
    <name type="scientific">Coptotermes formosanus</name>
    <name type="common">Formosan subterranean termite</name>
    <dbReference type="NCBI Taxonomy" id="36987"/>
    <lineage>
        <taxon>Eukaryota</taxon>
        <taxon>Metazoa</taxon>
        <taxon>Ecdysozoa</taxon>
        <taxon>Arthropoda</taxon>
        <taxon>Hexapoda</taxon>
        <taxon>Insecta</taxon>
        <taxon>Pterygota</taxon>
        <taxon>Neoptera</taxon>
        <taxon>Polyneoptera</taxon>
        <taxon>Dictyoptera</taxon>
        <taxon>Blattodea</taxon>
        <taxon>Blattoidea</taxon>
        <taxon>Termitoidae</taxon>
        <taxon>Rhinotermitidae</taxon>
        <taxon>Coptotermes</taxon>
    </lineage>
</organism>
<evidence type="ECO:0000256" key="5">
    <source>
        <dbReference type="ARBA" id="ARBA00022692"/>
    </source>
</evidence>
<feature type="transmembrane region" description="Helical" evidence="13">
    <location>
        <begin position="7"/>
        <end position="27"/>
    </location>
</feature>
<dbReference type="InterPro" id="IPR002495">
    <property type="entry name" value="Glyco_trans_8"/>
</dbReference>
<keyword evidence="15" id="KW-1185">Reference proteome</keyword>
<evidence type="ECO:0000313" key="14">
    <source>
        <dbReference type="EMBL" id="GFG37561.1"/>
    </source>
</evidence>
<evidence type="ECO:0000256" key="2">
    <source>
        <dbReference type="ARBA" id="ARBA00006351"/>
    </source>
</evidence>
<dbReference type="EMBL" id="BLKM01000702">
    <property type="protein sequence ID" value="GFG37561.1"/>
    <property type="molecule type" value="Genomic_DNA"/>
</dbReference>
<dbReference type="AlphaFoldDB" id="A0A6L2PY45"/>
<keyword evidence="7 13" id="KW-1133">Transmembrane helix</keyword>
<sequence length="334" mass="38061">MKYIPRFVIIFVILSVIFVYIIVNYFYSSQAGPSNEIVGTDILSNRNKKERIVSGLQSNQDLLSVQNYGELGSHLRIVKNPMQGSQIVLAVVACGDRLSETLVMIKSAIIFTQQPLNIIILADDPLIASFKEKLNEWKISTNHSFTYDVLPITFPLEGNTDEWRKLFKPCASQRLFLPTVLHDVDSLLYVDTDTLFLGPLEDVWRHFDLMNSSQMAALTLEHEDPNTGWYNRFAKHPYYGRLGVNSGVMLMNLTRMRAFSWTDYVVPIYKEYKLKITWGHHYHFHISPNLSSVIIPAHVILSNITRAVDCVSQETDNVQALKCLPFVASSIVTD</sequence>
<comment type="function">
    <text evidence="10">Glycosyltransferase which elongates the O-linked glucose attached to EGF-like repeats in the extracellular domain of Notch proteins by catalyzing the addition of xylose.</text>
</comment>
<evidence type="ECO:0000256" key="4">
    <source>
        <dbReference type="ARBA" id="ARBA00022679"/>
    </source>
</evidence>
<evidence type="ECO:0000256" key="13">
    <source>
        <dbReference type="SAM" id="Phobius"/>
    </source>
</evidence>
<dbReference type="InterPro" id="IPR029044">
    <property type="entry name" value="Nucleotide-diphossugar_trans"/>
</dbReference>
<comment type="similarity">
    <text evidence="2">Belongs to the glycosyltransferase 8 family.</text>
</comment>
<proteinExistence type="inferred from homology"/>
<evidence type="ECO:0000256" key="9">
    <source>
        <dbReference type="ARBA" id="ARBA00023180"/>
    </source>
</evidence>
<evidence type="ECO:0000256" key="11">
    <source>
        <dbReference type="ARBA" id="ARBA00038854"/>
    </source>
</evidence>
<dbReference type="InterPro" id="IPR051993">
    <property type="entry name" value="Glycosyltransferase_8"/>
</dbReference>
<accession>A0A6L2PY45</accession>
<dbReference type="FunCoup" id="A0A6L2PY45">
    <property type="interactions" value="682"/>
</dbReference>
<evidence type="ECO:0000256" key="6">
    <source>
        <dbReference type="ARBA" id="ARBA00022968"/>
    </source>
</evidence>
<dbReference type="GO" id="GO:0016266">
    <property type="term" value="P:protein O-linked glycosylation via N-acetyl-galactosamine"/>
    <property type="evidence" value="ECO:0007669"/>
    <property type="project" value="TreeGrafter"/>
</dbReference>